<evidence type="ECO:0000313" key="3">
    <source>
        <dbReference type="Proteomes" id="UP000198287"/>
    </source>
</evidence>
<feature type="non-terminal residue" evidence="2">
    <location>
        <position position="222"/>
    </location>
</feature>
<evidence type="ECO:0000313" key="2">
    <source>
        <dbReference type="EMBL" id="OXA48790.1"/>
    </source>
</evidence>
<keyword evidence="1" id="KW-0472">Membrane</keyword>
<comment type="caution">
    <text evidence="2">The sequence shown here is derived from an EMBL/GenBank/DDBJ whole genome shotgun (WGS) entry which is preliminary data.</text>
</comment>
<keyword evidence="1" id="KW-1133">Transmembrane helix</keyword>
<feature type="transmembrane region" description="Helical" evidence="1">
    <location>
        <begin position="136"/>
        <end position="157"/>
    </location>
</feature>
<proteinExistence type="predicted"/>
<dbReference type="AlphaFoldDB" id="A0A226DUQ0"/>
<feature type="transmembrane region" description="Helical" evidence="1">
    <location>
        <begin position="78"/>
        <end position="94"/>
    </location>
</feature>
<dbReference type="Proteomes" id="UP000198287">
    <property type="component" value="Unassembled WGS sequence"/>
</dbReference>
<name>A0A226DUQ0_FOLCA</name>
<feature type="transmembrane region" description="Helical" evidence="1">
    <location>
        <begin position="44"/>
        <end position="66"/>
    </location>
</feature>
<keyword evidence="3" id="KW-1185">Reference proteome</keyword>
<accession>A0A226DUQ0</accession>
<keyword evidence="1" id="KW-0812">Transmembrane</keyword>
<sequence length="222" mass="25602">MYSTYFLPFLVRHIKIGQKLKSIPYEFSQKSGKLVITKDRTRVWIYRVQIVLHLIYCIAMLGHLCFGTLTATKKFQGFVFFCMYTVMLCGRWNYDLNVASIQIINSAMDYEKKLVTGKSDLSVNLETKLMMHFLHLTFYSIFAVPIAKLGLILLDPCSPPFLLSMRGDCSSIDWTKSFGYQNLILIFDVLMDIHVFVGGSLEIVYNFFTGIVCLLNYFAVLR</sequence>
<protein>
    <submittedName>
        <fullName evidence="2">Uncharacterized protein</fullName>
    </submittedName>
</protein>
<feature type="transmembrane region" description="Helical" evidence="1">
    <location>
        <begin position="203"/>
        <end position="221"/>
    </location>
</feature>
<reference evidence="2 3" key="1">
    <citation type="submission" date="2015-12" db="EMBL/GenBank/DDBJ databases">
        <title>The genome of Folsomia candida.</title>
        <authorList>
            <person name="Faddeeva A."/>
            <person name="Derks M.F."/>
            <person name="Anvar Y."/>
            <person name="Smit S."/>
            <person name="Van Straalen N."/>
            <person name="Roelofs D."/>
        </authorList>
    </citation>
    <scope>NUCLEOTIDE SEQUENCE [LARGE SCALE GENOMIC DNA]</scope>
    <source>
        <strain evidence="2 3">VU population</strain>
        <tissue evidence="2">Whole body</tissue>
    </source>
</reference>
<gene>
    <name evidence="2" type="ORF">Fcan01_16393</name>
</gene>
<organism evidence="2 3">
    <name type="scientific">Folsomia candida</name>
    <name type="common">Springtail</name>
    <dbReference type="NCBI Taxonomy" id="158441"/>
    <lineage>
        <taxon>Eukaryota</taxon>
        <taxon>Metazoa</taxon>
        <taxon>Ecdysozoa</taxon>
        <taxon>Arthropoda</taxon>
        <taxon>Hexapoda</taxon>
        <taxon>Collembola</taxon>
        <taxon>Entomobryomorpha</taxon>
        <taxon>Isotomoidea</taxon>
        <taxon>Isotomidae</taxon>
        <taxon>Proisotominae</taxon>
        <taxon>Folsomia</taxon>
    </lineage>
</organism>
<evidence type="ECO:0000256" key="1">
    <source>
        <dbReference type="SAM" id="Phobius"/>
    </source>
</evidence>
<dbReference type="EMBL" id="LNIX01000011">
    <property type="protein sequence ID" value="OXA48790.1"/>
    <property type="molecule type" value="Genomic_DNA"/>
</dbReference>